<proteinExistence type="predicted"/>
<organism evidence="1 2">
    <name type="scientific">Vanilla planifolia</name>
    <name type="common">Vanilla</name>
    <dbReference type="NCBI Taxonomy" id="51239"/>
    <lineage>
        <taxon>Eukaryota</taxon>
        <taxon>Viridiplantae</taxon>
        <taxon>Streptophyta</taxon>
        <taxon>Embryophyta</taxon>
        <taxon>Tracheophyta</taxon>
        <taxon>Spermatophyta</taxon>
        <taxon>Magnoliopsida</taxon>
        <taxon>Liliopsida</taxon>
        <taxon>Asparagales</taxon>
        <taxon>Orchidaceae</taxon>
        <taxon>Vanilloideae</taxon>
        <taxon>Vanilleae</taxon>
        <taxon>Vanilla</taxon>
    </lineage>
</organism>
<name>A0A835VH08_VANPL</name>
<dbReference type="Proteomes" id="UP000636800">
    <property type="component" value="Chromosome 1"/>
</dbReference>
<keyword evidence="2" id="KW-1185">Reference proteome</keyword>
<evidence type="ECO:0000313" key="1">
    <source>
        <dbReference type="EMBL" id="KAG0496705.1"/>
    </source>
</evidence>
<accession>A0A835VH08</accession>
<protein>
    <submittedName>
        <fullName evidence="1">Uncharacterized protein</fullName>
    </submittedName>
</protein>
<reference evidence="1 2" key="1">
    <citation type="journal article" date="2020" name="Nat. Food">
        <title>A phased Vanilla planifolia genome enables genetic improvement of flavour and production.</title>
        <authorList>
            <person name="Hasing T."/>
            <person name="Tang H."/>
            <person name="Brym M."/>
            <person name="Khazi F."/>
            <person name="Huang T."/>
            <person name="Chambers A.H."/>
        </authorList>
    </citation>
    <scope>NUCLEOTIDE SEQUENCE [LARGE SCALE GENOMIC DNA]</scope>
    <source>
        <tissue evidence="1">Leaf</tissue>
    </source>
</reference>
<evidence type="ECO:0000313" key="2">
    <source>
        <dbReference type="Proteomes" id="UP000636800"/>
    </source>
</evidence>
<dbReference type="EMBL" id="JADCNL010000001">
    <property type="protein sequence ID" value="KAG0496705.1"/>
    <property type="molecule type" value="Genomic_DNA"/>
</dbReference>
<sequence length="113" mass="12491">MLELAMIRLCHVNDAMPEVSQPDSVVPSVAVYGGWVFALRGQGVLCCLKLVHRFSPPSFRFVEFRKAKRKRANESRSLLLVDNANAARLFSSACLVSKTPAHPKPTGKLGCFF</sequence>
<comment type="caution">
    <text evidence="1">The sequence shown here is derived from an EMBL/GenBank/DDBJ whole genome shotgun (WGS) entry which is preliminary data.</text>
</comment>
<dbReference type="AlphaFoldDB" id="A0A835VH08"/>
<gene>
    <name evidence="1" type="ORF">HPP92_001396</name>
</gene>